<evidence type="ECO:0000313" key="2">
    <source>
        <dbReference type="Proteomes" id="UP000293550"/>
    </source>
</evidence>
<dbReference type="Proteomes" id="UP000293550">
    <property type="component" value="Unassembled WGS sequence"/>
</dbReference>
<dbReference type="EMBL" id="SCFB01000004">
    <property type="protein sequence ID" value="RZI46370.1"/>
    <property type="molecule type" value="Genomic_DNA"/>
</dbReference>
<protein>
    <recommendedName>
        <fullName evidence="3">Tetratricopeptide repeat protein</fullName>
    </recommendedName>
</protein>
<accession>A0A4Q7DJ55</accession>
<gene>
    <name evidence="1" type="ORF">EQU50_01920</name>
</gene>
<keyword evidence="2" id="KW-1185">Reference proteome</keyword>
<name>A0A4Q7DJ55_9PROT</name>
<dbReference type="SUPFAM" id="SSF48452">
    <property type="entry name" value="TPR-like"/>
    <property type="match status" value="1"/>
</dbReference>
<dbReference type="RefSeq" id="WP_130153478.1">
    <property type="nucleotide sequence ID" value="NZ_SCFB01000004.1"/>
</dbReference>
<dbReference type="InterPro" id="IPR011990">
    <property type="entry name" value="TPR-like_helical_dom_sf"/>
</dbReference>
<organism evidence="1 2">
    <name type="scientific">Candidatus Finniella inopinata</name>
    <dbReference type="NCBI Taxonomy" id="1696036"/>
    <lineage>
        <taxon>Bacteria</taxon>
        <taxon>Pseudomonadati</taxon>
        <taxon>Pseudomonadota</taxon>
        <taxon>Alphaproteobacteria</taxon>
        <taxon>Holosporales</taxon>
        <taxon>Candidatus Paracaedibacteraceae</taxon>
        <taxon>Candidatus Finniella</taxon>
    </lineage>
</organism>
<sequence length="183" mass="19956">MKHVFYTAGLILGFCSISPNMILASDQATTSLISEAEGHRNLGQTSSGGGNHRQAAQHYDNAAECYDKDYKTTKNNEVLGHAAAMFSWAASSYKQAGDDALARHRFGVAATLYSTKYVLENDPKDYGSWASCYKKEGSDYLNRFDPAILLQAANSFGDKWPTEAEQARDMAAEITAARAASQH</sequence>
<dbReference type="AlphaFoldDB" id="A0A4Q7DJ55"/>
<evidence type="ECO:0008006" key="3">
    <source>
        <dbReference type="Google" id="ProtNLM"/>
    </source>
</evidence>
<proteinExistence type="predicted"/>
<comment type="caution">
    <text evidence="1">The sequence shown here is derived from an EMBL/GenBank/DDBJ whole genome shotgun (WGS) entry which is preliminary data.</text>
</comment>
<reference evidence="1 2" key="1">
    <citation type="submission" date="2018-10" db="EMBL/GenBank/DDBJ databases">
        <title>An updated phylogeny of the Alphaproteobacteria reveals that the parasitic Rickettsiales and Holosporales have independent origins.</title>
        <authorList>
            <person name="Munoz-Gomez S.A."/>
            <person name="Hess S."/>
            <person name="Burger G."/>
            <person name="Lang B.F."/>
            <person name="Susko E."/>
            <person name="Slamovits C.H."/>
            <person name="Roger A.J."/>
        </authorList>
    </citation>
    <scope>NUCLEOTIDE SEQUENCE [LARGE SCALE GENOMIC DNA]</scope>
    <source>
        <strain evidence="1">HOLO01</strain>
    </source>
</reference>
<evidence type="ECO:0000313" key="1">
    <source>
        <dbReference type="EMBL" id="RZI46370.1"/>
    </source>
</evidence>